<keyword evidence="4" id="KW-1185">Reference proteome</keyword>
<dbReference type="InterPro" id="IPR021994">
    <property type="entry name" value="DUF3592"/>
</dbReference>
<feature type="transmembrane region" description="Helical" evidence="1">
    <location>
        <begin position="141"/>
        <end position="158"/>
    </location>
</feature>
<dbReference type="Pfam" id="PF12158">
    <property type="entry name" value="DUF3592"/>
    <property type="match status" value="1"/>
</dbReference>
<feature type="domain" description="DUF3592" evidence="2">
    <location>
        <begin position="47"/>
        <end position="135"/>
    </location>
</feature>
<sequence length="159" mass="17438">MFEAAPHPDSLKLAIAGLAIVAGLAFIAVNFRRRSLARRAASWPAVAGTITQSRTARRWGLGNGIWIAGLWYVPDIVYRYEVDGRTYTGRKITLADTGYPKLRAAREIIDRYPEGTAVSVFYDPAKPKRAFLEPQREERRTLGIAVLLLAIAGAALLAG</sequence>
<evidence type="ECO:0000313" key="3">
    <source>
        <dbReference type="EMBL" id="BCJ91713.1"/>
    </source>
</evidence>
<keyword evidence="1" id="KW-0472">Membrane</keyword>
<evidence type="ECO:0000256" key="1">
    <source>
        <dbReference type="SAM" id="Phobius"/>
    </source>
</evidence>
<reference evidence="3 4" key="1">
    <citation type="submission" date="2020-08" db="EMBL/GenBank/DDBJ databases">
        <title>Genome sequence of Rhizobiales bacterium strain IZ6.</title>
        <authorList>
            <person name="Nakai R."/>
            <person name="Naganuma T."/>
        </authorList>
    </citation>
    <scope>NUCLEOTIDE SEQUENCE [LARGE SCALE GENOMIC DNA]</scope>
    <source>
        <strain evidence="3 4">IZ6</strain>
    </source>
</reference>
<keyword evidence="1" id="KW-1133">Transmembrane helix</keyword>
<dbReference type="KEGG" id="tso:IZ6_24480"/>
<dbReference type="Proteomes" id="UP000515317">
    <property type="component" value="Chromosome"/>
</dbReference>
<organism evidence="3 4">
    <name type="scientific">Terrihabitans soli</name>
    <dbReference type="NCBI Taxonomy" id="708113"/>
    <lineage>
        <taxon>Bacteria</taxon>
        <taxon>Pseudomonadati</taxon>
        <taxon>Pseudomonadota</taxon>
        <taxon>Alphaproteobacteria</taxon>
        <taxon>Hyphomicrobiales</taxon>
        <taxon>Terrihabitans</taxon>
    </lineage>
</organism>
<name>A0A6S6QK93_9HYPH</name>
<accession>A0A6S6QK93</accession>
<feature type="transmembrane region" description="Helical" evidence="1">
    <location>
        <begin position="12"/>
        <end position="31"/>
    </location>
</feature>
<dbReference type="RefSeq" id="WP_222875338.1">
    <property type="nucleotide sequence ID" value="NZ_AP023361.1"/>
</dbReference>
<gene>
    <name evidence="3" type="ORF">IZ6_24480</name>
</gene>
<dbReference type="EMBL" id="AP023361">
    <property type="protein sequence ID" value="BCJ91713.1"/>
    <property type="molecule type" value="Genomic_DNA"/>
</dbReference>
<dbReference type="AlphaFoldDB" id="A0A6S6QK93"/>
<keyword evidence="1" id="KW-0812">Transmembrane</keyword>
<evidence type="ECO:0000313" key="4">
    <source>
        <dbReference type="Proteomes" id="UP000515317"/>
    </source>
</evidence>
<protein>
    <recommendedName>
        <fullName evidence="2">DUF3592 domain-containing protein</fullName>
    </recommendedName>
</protein>
<evidence type="ECO:0000259" key="2">
    <source>
        <dbReference type="Pfam" id="PF12158"/>
    </source>
</evidence>
<proteinExistence type="predicted"/>